<dbReference type="AlphaFoldDB" id="A0A7J4XJ82"/>
<evidence type="ECO:0000313" key="3">
    <source>
        <dbReference type="Proteomes" id="UP000422221"/>
    </source>
</evidence>
<proteinExistence type="predicted"/>
<dbReference type="Proteomes" id="UP000422221">
    <property type="component" value="Unassembled WGS sequence"/>
</dbReference>
<dbReference type="EMBL" id="VWMK01000008">
    <property type="protein sequence ID" value="KAA3765816.1"/>
    <property type="molecule type" value="Genomic_DNA"/>
</dbReference>
<organism evidence="2 3">
    <name type="scientific">Bacteroides salyersiae</name>
    <dbReference type="NCBI Taxonomy" id="291644"/>
    <lineage>
        <taxon>Bacteria</taxon>
        <taxon>Pseudomonadati</taxon>
        <taxon>Bacteroidota</taxon>
        <taxon>Bacteroidia</taxon>
        <taxon>Bacteroidales</taxon>
        <taxon>Bacteroidaceae</taxon>
        <taxon>Bacteroides</taxon>
    </lineage>
</organism>
<keyword evidence="1" id="KW-0175">Coiled coil</keyword>
<feature type="coiled-coil region" evidence="1">
    <location>
        <begin position="483"/>
        <end position="510"/>
    </location>
</feature>
<reference evidence="2 3" key="1">
    <citation type="journal article" date="2019" name="Nat. Med.">
        <title>A library of human gut bacterial isolates paired with longitudinal multiomics data enables mechanistic microbiome research.</title>
        <authorList>
            <person name="Poyet M."/>
            <person name="Groussin M."/>
            <person name="Gibbons S.M."/>
            <person name="Avila-Pacheco J."/>
            <person name="Jiang X."/>
            <person name="Kearney S.M."/>
            <person name="Perrotta A.R."/>
            <person name="Berdy B."/>
            <person name="Zhao S."/>
            <person name="Lieberman T.D."/>
            <person name="Swanson P.K."/>
            <person name="Smith M."/>
            <person name="Roesemann S."/>
            <person name="Alexander J.E."/>
            <person name="Rich S.A."/>
            <person name="Livny J."/>
            <person name="Vlamakis H."/>
            <person name="Clish C."/>
            <person name="Bullock K."/>
            <person name="Deik A."/>
            <person name="Scott J."/>
            <person name="Pierce K.A."/>
            <person name="Xavier R.J."/>
            <person name="Alm E.J."/>
        </authorList>
    </citation>
    <scope>NUCLEOTIDE SEQUENCE [LARGE SCALE GENOMIC DNA]</scope>
    <source>
        <strain evidence="2 3">BIOML-A10</strain>
    </source>
</reference>
<evidence type="ECO:0008006" key="4">
    <source>
        <dbReference type="Google" id="ProtNLM"/>
    </source>
</evidence>
<name>A0A7J4XJ82_9BACE</name>
<comment type="caution">
    <text evidence="2">The sequence shown here is derived from an EMBL/GenBank/DDBJ whole genome shotgun (WGS) entry which is preliminary data.</text>
</comment>
<feature type="coiled-coil region" evidence="1">
    <location>
        <begin position="24"/>
        <end position="165"/>
    </location>
</feature>
<dbReference type="Gene3D" id="1.10.287.1490">
    <property type="match status" value="2"/>
</dbReference>
<accession>A0A7J4XJ82</accession>
<protein>
    <recommendedName>
        <fullName evidence="4">Cell surface protein</fullName>
    </recommendedName>
</protein>
<evidence type="ECO:0000256" key="1">
    <source>
        <dbReference type="SAM" id="Coils"/>
    </source>
</evidence>
<evidence type="ECO:0000313" key="2">
    <source>
        <dbReference type="EMBL" id="KAA3765816.1"/>
    </source>
</evidence>
<sequence length="1187" mass="128394">MRKKFVTVALLGTLIFTSTNFVGCSDYDDDIKNLQEQVDALKSISISDLASQLQSLKDANNNLGLADAKMEAAIAEIKTNIEALKKADEALTSLVNGKVDQATYQAAIKELNDKCSDLSTKLAALSALETAVNDLKANKADSATLEELKKAVEKLQSQDAEFATKIGKLENTIENMGTVLAGKADQTTVAALSESIAELKTGVAGIDAKISAALDPVQKNIAKLQEDIAKKADAATITADIEKVKSEMTGLIDALKASTASDLAGVKAELVGRITALETAKEQMGLEIQALKTSIEGLKDRMNRLENQPTTDLTEVKQAIADNKTAIDAANVTAGAIQGTINGIQSRLDGLGEGAGAVKTYIDNAVLTLNTAIVGQISTINGQLSSLQSEYDLTVADFEGRIGALEGIEHVNKSDFESLQSEFGDLKATVGNAENGLIKQLNDLSNKVDGLIAEALEATGPGSIEEKIAKQITAALSDSETIKKAIEDAIATVTKRVDDLEDNMDAVLSRIQSIVFVPEYQENGTAIVPVYRIANQNGIVTMKFRVSPADKAAELVGHPELFSFYKEDELQTRTTSENTFTAVKVEEGMDAGTILITADVVPSLGANSGVGNYYPVALKLSTSKEYGTEDESDIKPVNDITTEYFNVKVKDITSSTYSLASNQSILYTDTEEKEVNLLTVSVNYGHGDLTLAQCGFTQNLVIYAVECGGTWVKVNSLTDAQKATYITDRGFELVGNTAVKLLSPIDINRVNNTLKVQLVDNEIFRLNPVKTFEVTYTITKQVDSKPIEYGMITKEDLKTGSNMNFDVVGSAFVWNGTASDVNQRYIISAKKADKFKDNEIVAGATADEILAAIQSGSYTSVTYLVNGNSATPASDPTFSFDVANDEIIVTVPDNKERQNYEMTTIYNFDLYGKITLKATLNLAYPTADQLWSHNQERWPENDLYYVNYTPVVGTPATLYNITHDLHTGYTYSYTDGVTYEYNLVKVASNIPLPDNSKLELSGSTIKFKQYVDLSKFRVELKASIGGHTVASEIFDITMDYPITSMIAKPTTTLTYKAADINAHTGLSIFEGVNLSDDYQNQIIKNGKIVTSPDWGTAYGLTGGTNNGNSYVMNNGVRYVITGDATLEGGGTMPASSFEITDDGKFHLKQNNLAKNASVKVRIEIDYTYGTVVSEEFEIKLEKTYTGQ</sequence>
<dbReference type="RefSeq" id="WP_130058173.1">
    <property type="nucleotide sequence ID" value="NZ_JADNPJ010000004.1"/>
</dbReference>
<gene>
    <name evidence="2" type="ORF">F3F73_09655</name>
</gene>
<feature type="coiled-coil region" evidence="1">
    <location>
        <begin position="281"/>
        <end position="308"/>
    </location>
</feature>
<dbReference type="PANTHER" id="PTHR23159:SF31">
    <property type="entry name" value="CENTROSOME-ASSOCIATED PROTEIN CEP250 ISOFORM X1"/>
    <property type="match status" value="1"/>
</dbReference>
<dbReference type="PANTHER" id="PTHR23159">
    <property type="entry name" value="CENTROSOMAL PROTEIN 2"/>
    <property type="match status" value="1"/>
</dbReference>